<dbReference type="Pfam" id="PF14684">
    <property type="entry name" value="Tricorn_C1"/>
    <property type="match status" value="1"/>
</dbReference>
<dbReference type="PANTHER" id="PTHR43253">
    <property type="entry name" value="TRICORN PROTEASE HOMOLOG 2-RELATED"/>
    <property type="match status" value="1"/>
</dbReference>
<sequence>MPASLCIRGSTVALLNQQLYLKHEMNVCKNWVRLLFKFTVPLTLLARTGWLKSVSRMPTPFNLPEPQQPSDKSSWKLSSMNLLQAVLGNASGPDWTTACSITEDDAAMLKMQESSFLGVEGATSLKAEITGKIPELNSAAHYRSARKLVQDLGGAPALKEELIYSGYVDGETSKLTLLDRPMNIFALLSSGTMKQPESEAEQDMLGTFKGKFMICRNKLENDINWDNPDMKWVKTSSMARLHRFLTTRDLHYQWFNPLIFGLVPTDDDGVTARSALAEVEQMKSAALLFAKNAGWSDKVGLFVNVFGHNNVNSLFIHVLDMSELGPAFSYHSFKNCPLDDVIKVLREEAASNFLPAPVKTTDLPGLMEKAGARRRRMSMIGETRAGGGGGNFFFAGTDGATSVKAEVVGRLPIIKDAASFRAARRMLMEELGGMPTLKEELMRSGFIDPVTGNLTTGTRPFNVFARIAGGVMTQPGMDKEQEYLGEFQNHFIVASNLPANDEHWDSEDKEWVGKASMSKRHRFLTVRDLHWQWFNVLGFGLLPESKGGAGLGRAIALIEVMKAAALRYAQNCPGWSDRVGLFYHVFGHNSVNSLHLHVLDMAELGPTFWHYEYKNCPLDVVLKVLKEEATSNSMGSENLGLMAEVTEAATAAAKAAAAAAEAALSAQRPSVKGPNGVEILTINVGGELLTVSRQTMLQAPEGSRLRMLFQDDKLRMSQLDANQRPYLNYPAPAFKCIVDHLRLLAELPPANVLEPLVAPPWLDTQVRDLAWILGVENMIVDPQSGTNFGTARLARRKSAIAKYVADADACHSQTKHVRCCCRPVAMAAPEHHLENGGYVRHPTICKGRIAFVVEEDIWLTECCAKGTQGPKHPRRMTNFGRAAHPLFSPSADYIAFTDSSDLWVLTVKDGRCRRLTWFAMGDLWPAAWKTEQEIAFTSTCEDPFDRSILYTVSTDGGEPKKLFEGEYDAIAFGPAGGILVGRHTKDTPRTLWKGYRGGQHGFLWIDVGCGVFGQVEIKDARGEACLNISYVTWQHDRLFFIADPDGSGNVWSTGLDGRDLQKHTCHDFFDVRCLRGDLADDLVYTVGGELWHFNLSTSTAERIWLDFGHCHANLPRGLEASAWIDSVVLHPAGHTVSCLCRGSVHEMALWEGPVVQLLQQQHDVEGKKGLEDADSSRPRTSTHCAVRCVAMEYLFSGRLLTVTEAHLDDGITCEHWAFVLHPPPCRPPDRASADEAAMSPVEILHGFLVDLGSAAQKFTCCEIQGQIQSMTASPAHDAIVIVTSRNQMWVMELLSDGQKPSPQDPCAKLDALITAETRLLDSSDWEEGISDPCWSPDGAWICYCRRCFAHGSSVVLINVETSAQTVVADATFSNRCPAFHPEGLYLAFLSARHFAPLEDAVTADLTFASGTELPFLVLLTSDTPNPFERMLASPAKLDEEADPPTDTDSASETLEEPLQVRIDVANIQTRVLQLPVEPGNYTTCMWTAAGQLLYLREKPFASNPYVVEDEDEPQAKNTLFVFDLDKSKEVQLWDNVTSISTSLDCENVLLCAQDEEDAYFVVKAGAGLPEEDVDMSKPGPESGMLDFDRLSIQVVDIEEWRSMFRTVSCFVSEQLFDEQCGGVDWKDTCNRYWAILPRIRSSVEFEDLCGEMLSELGLSHVSFTLGTEDADKIRCKHLGIDVSWLNLEGGGAYRVDEVLRGDVWDKECCGPAARPGVGITEGALILAVNRVRVVEDVSISQMLADTSAEVFLTYVPAQEVPSFAKLQKTFAQHGGADGLRRLRRQSHAAKTHKKHGQAAISGRTVEKGRPRRNRDGRASGKADDFERELAALFKNLEISTEQVCRTARIRTAGANTMRNVRMRDLVEARRRNVHESTHGRVGYLYVPDTTRLGFAEFYRCFAQEASRDALIIDLRCNKGGFASELFLKQLQCGFLGWTVPRPGRMPTRCPELCTSGKLVLLVDENTCSDGEACAEAFRRFKLGVVVGVRTWGGVTSVGASDLDLLDGSQLVLPDSHYFIPGPTGYGLENWGVMPDILSEWPPGGPAGADPQLAEGIAQAMQQLPAVAAPSCQASLERDFIGEAKVFIVGLPSQAAENLGHAGEEAIPLGVRLLQASDRGSKLSAECSASGSQHPRARTYLTYLLLYGPCRTHMDADSARRQAAEIEALQAIYAEDGEFELLQEPEEGFAAGASFRVRCPNPLGDVRVNLPTTYPAQGRPAFVLERLRGPAAEAVQLGLEALASEHATEECIFDVLTRAVEVAESAGLGLPEEAEAPVAAAKSINVEEEDLPPLSLPLEDLPPLLPLLPLPDDFPSGVKTAELTVNRSGT</sequence>
<dbReference type="Proteomes" id="UP000186817">
    <property type="component" value="Unassembled WGS sequence"/>
</dbReference>
<dbReference type="Gene3D" id="2.120.10.60">
    <property type="entry name" value="Tricorn protease N-terminal domain"/>
    <property type="match status" value="1"/>
</dbReference>
<dbReference type="InterPro" id="IPR012393">
    <property type="entry name" value="Tricorn_protease"/>
</dbReference>
<dbReference type="InterPro" id="IPR005151">
    <property type="entry name" value="Tail-specific_protease"/>
</dbReference>
<keyword evidence="5" id="KW-0378">Hydrolase</keyword>
<dbReference type="Pfam" id="PF14685">
    <property type="entry name" value="PDZ_Tricorn"/>
    <property type="match status" value="1"/>
</dbReference>
<feature type="domain" description="RWD" evidence="8">
    <location>
        <begin position="2163"/>
        <end position="2265"/>
    </location>
</feature>
<dbReference type="Pfam" id="PF26549">
    <property type="entry name" value="Tricorn_N"/>
    <property type="match status" value="1"/>
</dbReference>
<evidence type="ECO:0000256" key="6">
    <source>
        <dbReference type="ARBA" id="ARBA00022825"/>
    </source>
</evidence>
<dbReference type="Pfam" id="PF26550">
    <property type="entry name" value="Tricorn_2nd"/>
    <property type="match status" value="1"/>
</dbReference>
<dbReference type="OrthoDB" id="43744at2759"/>
<dbReference type="SUPFAM" id="SSF54695">
    <property type="entry name" value="POZ domain"/>
    <property type="match status" value="1"/>
</dbReference>
<evidence type="ECO:0000256" key="7">
    <source>
        <dbReference type="SAM" id="MobiDB-lite"/>
    </source>
</evidence>
<evidence type="ECO:0000256" key="3">
    <source>
        <dbReference type="ARBA" id="ARBA00022490"/>
    </source>
</evidence>
<dbReference type="SUPFAM" id="SSF50156">
    <property type="entry name" value="PDZ domain-like"/>
    <property type="match status" value="1"/>
</dbReference>
<dbReference type="InterPro" id="IPR029414">
    <property type="entry name" value="Tricorn_PDZ"/>
</dbReference>
<name>A0A1Q9CIE1_SYMMI</name>
<evidence type="ECO:0000256" key="5">
    <source>
        <dbReference type="ARBA" id="ARBA00022801"/>
    </source>
</evidence>
<dbReference type="Pfam" id="PF03572">
    <property type="entry name" value="Peptidase_S41"/>
    <property type="match status" value="1"/>
</dbReference>
<dbReference type="Gene3D" id="3.90.226.10">
    <property type="entry name" value="2-enoyl-CoA Hydratase, Chain A, domain 1"/>
    <property type="match status" value="1"/>
</dbReference>
<evidence type="ECO:0000256" key="4">
    <source>
        <dbReference type="ARBA" id="ARBA00022670"/>
    </source>
</evidence>
<dbReference type="Gene3D" id="2.30.42.10">
    <property type="match status" value="1"/>
</dbReference>
<evidence type="ECO:0000256" key="2">
    <source>
        <dbReference type="ARBA" id="ARBA00008524"/>
    </source>
</evidence>
<proteinExistence type="inferred from homology"/>
<evidence type="ECO:0000313" key="9">
    <source>
        <dbReference type="EMBL" id="OLP82703.1"/>
    </source>
</evidence>
<dbReference type="SMART" id="SM00245">
    <property type="entry name" value="TSPc"/>
    <property type="match status" value="1"/>
</dbReference>
<dbReference type="InterPro" id="IPR016135">
    <property type="entry name" value="UBQ-conjugating_enzyme/RWD"/>
</dbReference>
<dbReference type="Gene3D" id="2.130.10.10">
    <property type="entry name" value="YVTN repeat-like/Quinoprotein amine dehydrogenase"/>
    <property type="match status" value="1"/>
</dbReference>
<evidence type="ECO:0000313" key="10">
    <source>
        <dbReference type="Proteomes" id="UP000186817"/>
    </source>
</evidence>
<feature type="compositionally biased region" description="Basic residues" evidence="7">
    <location>
        <begin position="1785"/>
        <end position="1796"/>
    </location>
</feature>
<dbReference type="SUPFAM" id="SSF69322">
    <property type="entry name" value="Tricorn protease domain 2"/>
    <property type="match status" value="1"/>
</dbReference>
<protein>
    <submittedName>
        <fullName evidence="9">Tricorn protease-like 1</fullName>
    </submittedName>
</protein>
<dbReference type="SMART" id="SM00591">
    <property type="entry name" value="RWD"/>
    <property type="match status" value="1"/>
</dbReference>
<keyword evidence="3" id="KW-0963">Cytoplasm</keyword>
<dbReference type="InterPro" id="IPR028204">
    <property type="entry name" value="Tricorn_C1"/>
</dbReference>
<dbReference type="InterPro" id="IPR036034">
    <property type="entry name" value="PDZ_sf"/>
</dbReference>
<feature type="compositionally biased region" description="Basic and acidic residues" evidence="7">
    <location>
        <begin position="1804"/>
        <end position="1822"/>
    </location>
</feature>
<dbReference type="SUPFAM" id="SSF69304">
    <property type="entry name" value="Tricorn protease N-terminal domain"/>
    <property type="match status" value="1"/>
</dbReference>
<dbReference type="Gene3D" id="3.10.110.10">
    <property type="entry name" value="Ubiquitin Conjugating Enzyme"/>
    <property type="match status" value="1"/>
</dbReference>
<dbReference type="GO" id="GO:0008236">
    <property type="term" value="F:serine-type peptidase activity"/>
    <property type="evidence" value="ECO:0007669"/>
    <property type="project" value="UniProtKB-KW"/>
</dbReference>
<dbReference type="GO" id="GO:0005737">
    <property type="term" value="C:cytoplasm"/>
    <property type="evidence" value="ECO:0007669"/>
    <property type="project" value="UniProtKB-SubCell"/>
</dbReference>
<comment type="caution">
    <text evidence="9">The sequence shown here is derived from an EMBL/GenBank/DDBJ whole genome shotgun (WGS) entry which is preliminary data.</text>
</comment>
<keyword evidence="6" id="KW-0720">Serine protease</keyword>
<feature type="region of interest" description="Disordered" evidence="7">
    <location>
        <begin position="1434"/>
        <end position="1455"/>
    </location>
</feature>
<dbReference type="PROSITE" id="PS50908">
    <property type="entry name" value="RWD"/>
    <property type="match status" value="1"/>
</dbReference>
<reference evidence="9 10" key="1">
    <citation type="submission" date="2016-02" db="EMBL/GenBank/DDBJ databases">
        <title>Genome analysis of coral dinoflagellate symbionts highlights evolutionary adaptations to a symbiotic lifestyle.</title>
        <authorList>
            <person name="Aranda M."/>
            <person name="Li Y."/>
            <person name="Liew Y.J."/>
            <person name="Baumgarten S."/>
            <person name="Simakov O."/>
            <person name="Wilson M."/>
            <person name="Piel J."/>
            <person name="Ashoor H."/>
            <person name="Bougouffa S."/>
            <person name="Bajic V.B."/>
            <person name="Ryu T."/>
            <person name="Ravasi T."/>
            <person name="Bayer T."/>
            <person name="Micklem G."/>
            <person name="Kim H."/>
            <person name="Bhak J."/>
            <person name="Lajeunesse T.C."/>
            <person name="Voolstra C.R."/>
        </authorList>
    </citation>
    <scope>NUCLEOTIDE SEQUENCE [LARGE SCALE GENOMIC DNA]</scope>
    <source>
        <strain evidence="9 10">CCMP2467</strain>
    </source>
</reference>
<dbReference type="SUPFAM" id="SSF52096">
    <property type="entry name" value="ClpP/crotonase"/>
    <property type="match status" value="1"/>
</dbReference>
<dbReference type="Gene3D" id="3.30.710.10">
    <property type="entry name" value="Potassium Channel Kv1.1, Chain A"/>
    <property type="match status" value="1"/>
</dbReference>
<dbReference type="GO" id="GO:0006508">
    <property type="term" value="P:proteolysis"/>
    <property type="evidence" value="ECO:0007669"/>
    <property type="project" value="UniProtKB-KW"/>
</dbReference>
<dbReference type="EMBL" id="LSRX01001172">
    <property type="protein sequence ID" value="OLP82703.1"/>
    <property type="molecule type" value="Genomic_DNA"/>
</dbReference>
<comment type="similarity">
    <text evidence="2">Belongs to the peptidase S41B family.</text>
</comment>
<dbReference type="InterPro" id="IPR006575">
    <property type="entry name" value="RWD_dom"/>
</dbReference>
<feature type="region of interest" description="Disordered" evidence="7">
    <location>
        <begin position="1785"/>
        <end position="1822"/>
    </location>
</feature>
<comment type="subcellular location">
    <subcellularLocation>
        <location evidence="1">Cytoplasm</location>
    </subcellularLocation>
</comment>
<keyword evidence="10" id="KW-1185">Reference proteome</keyword>
<dbReference type="Pfam" id="PF05773">
    <property type="entry name" value="RWD"/>
    <property type="match status" value="1"/>
</dbReference>
<dbReference type="InterPro" id="IPR011333">
    <property type="entry name" value="SKP1/BTB/POZ_sf"/>
</dbReference>
<organism evidence="9 10">
    <name type="scientific">Symbiodinium microadriaticum</name>
    <name type="common">Dinoflagellate</name>
    <name type="synonym">Zooxanthella microadriatica</name>
    <dbReference type="NCBI Taxonomy" id="2951"/>
    <lineage>
        <taxon>Eukaryota</taxon>
        <taxon>Sar</taxon>
        <taxon>Alveolata</taxon>
        <taxon>Dinophyceae</taxon>
        <taxon>Suessiales</taxon>
        <taxon>Symbiodiniaceae</taxon>
        <taxon>Symbiodinium</taxon>
    </lineage>
</organism>
<accession>A0A1Q9CIE1</accession>
<dbReference type="CDD" id="cd07562">
    <property type="entry name" value="Peptidase_S41_TRI"/>
    <property type="match status" value="1"/>
</dbReference>
<dbReference type="Gene3D" id="3.30.750.44">
    <property type="match status" value="1"/>
</dbReference>
<dbReference type="SUPFAM" id="SSF54495">
    <property type="entry name" value="UBC-like"/>
    <property type="match status" value="1"/>
</dbReference>
<keyword evidence="4 9" id="KW-0645">Protease</keyword>
<evidence type="ECO:0000259" key="8">
    <source>
        <dbReference type="PROSITE" id="PS50908"/>
    </source>
</evidence>
<dbReference type="InterPro" id="IPR029045">
    <property type="entry name" value="ClpP/crotonase-like_dom_sf"/>
</dbReference>
<evidence type="ECO:0000256" key="1">
    <source>
        <dbReference type="ARBA" id="ARBA00004496"/>
    </source>
</evidence>
<gene>
    <name evidence="9" type="primary">tri1</name>
    <name evidence="9" type="ORF">AK812_SmicGene36614</name>
</gene>
<dbReference type="InterPro" id="IPR015943">
    <property type="entry name" value="WD40/YVTN_repeat-like_dom_sf"/>
</dbReference>
<dbReference type="PANTHER" id="PTHR43253:SF1">
    <property type="entry name" value="TRICORN PROTEASE HOMOLOG 2-RELATED"/>
    <property type="match status" value="1"/>
</dbReference>